<organism evidence="2 3">
    <name type="scientific">Miniimonas arenae</name>
    <dbReference type="NCBI Taxonomy" id="676201"/>
    <lineage>
        <taxon>Bacteria</taxon>
        <taxon>Bacillati</taxon>
        <taxon>Actinomycetota</taxon>
        <taxon>Actinomycetes</taxon>
        <taxon>Micrococcales</taxon>
        <taxon>Beutenbergiaceae</taxon>
        <taxon>Miniimonas</taxon>
    </lineage>
</organism>
<dbReference type="OrthoDB" id="652634at2"/>
<dbReference type="Gene3D" id="3.40.50.1820">
    <property type="entry name" value="alpha/beta hydrolase"/>
    <property type="match status" value="1"/>
</dbReference>
<dbReference type="Proteomes" id="UP000313849">
    <property type="component" value="Unassembled WGS sequence"/>
</dbReference>
<name>A0A5C5B8Z8_9MICO</name>
<proteinExistence type="predicted"/>
<comment type="caution">
    <text evidence="2">The sequence shown here is derived from an EMBL/GenBank/DDBJ whole genome shotgun (WGS) entry which is preliminary data.</text>
</comment>
<dbReference type="InterPro" id="IPR029058">
    <property type="entry name" value="AB_hydrolase_fold"/>
</dbReference>
<keyword evidence="3" id="KW-1185">Reference proteome</keyword>
<evidence type="ECO:0000313" key="2">
    <source>
        <dbReference type="EMBL" id="TNU73368.1"/>
    </source>
</evidence>
<evidence type="ECO:0000313" key="3">
    <source>
        <dbReference type="Proteomes" id="UP000313849"/>
    </source>
</evidence>
<reference evidence="2 3" key="1">
    <citation type="submission" date="2019-06" db="EMBL/GenBank/DDBJ databases">
        <title>Draft genome sequence of Miniimonas arenae KCTC 19750T isolated from sea sand.</title>
        <authorList>
            <person name="Park S.-J."/>
        </authorList>
    </citation>
    <scope>NUCLEOTIDE SEQUENCE [LARGE SCALE GENOMIC DNA]</scope>
    <source>
        <strain evidence="2 3">KCTC 19750</strain>
    </source>
</reference>
<dbReference type="InterPro" id="IPR026555">
    <property type="entry name" value="NSL3/Tex30"/>
</dbReference>
<feature type="domain" description="KANL3/Tex30 alpha/beta hydrolase-like" evidence="1">
    <location>
        <begin position="11"/>
        <end position="166"/>
    </location>
</feature>
<dbReference type="RefSeq" id="WP_139987354.1">
    <property type="nucleotide sequence ID" value="NZ_VENP01000049.1"/>
</dbReference>
<dbReference type="EMBL" id="VENP01000049">
    <property type="protein sequence ID" value="TNU73368.1"/>
    <property type="molecule type" value="Genomic_DNA"/>
</dbReference>
<dbReference type="InterPro" id="IPR046879">
    <property type="entry name" value="KANL3/Tex30_Abhydrolase"/>
</dbReference>
<sequence length="184" mass="18907">MPIAGLLVYPGASAGRDNRTLIALEHGLAPLPVRRSEFANRAAGRGGPEKPELAVAHVVSEAHAFAAELGVPLGQLAVGGRSFGGRMASVAVAQGLAVGALVLLSYPLHPPGRPEQLRIAHLPQVAVPTLAVSGAADPFGTPEELRTRLGEAPGPVTFAVVPGNHSPADGRVVELVRDWLASLE</sequence>
<dbReference type="PANTHER" id="PTHR13136:SF11">
    <property type="entry name" value="TESTIS-EXPRESSED PROTEIN 30"/>
    <property type="match status" value="1"/>
</dbReference>
<dbReference type="PANTHER" id="PTHR13136">
    <property type="entry name" value="TESTIS DEVELOPMENT PROTEIN PRTD"/>
    <property type="match status" value="1"/>
</dbReference>
<gene>
    <name evidence="2" type="ORF">FH969_11705</name>
</gene>
<protein>
    <submittedName>
        <fullName evidence="2">Dienelactone hydrolase</fullName>
    </submittedName>
</protein>
<dbReference type="AlphaFoldDB" id="A0A5C5B8Z8"/>
<accession>A0A5C5B8Z8</accession>
<dbReference type="GO" id="GO:0016787">
    <property type="term" value="F:hydrolase activity"/>
    <property type="evidence" value="ECO:0007669"/>
    <property type="project" value="UniProtKB-KW"/>
</dbReference>
<evidence type="ECO:0000259" key="1">
    <source>
        <dbReference type="Pfam" id="PF20408"/>
    </source>
</evidence>
<dbReference type="SUPFAM" id="SSF53474">
    <property type="entry name" value="alpha/beta-Hydrolases"/>
    <property type="match status" value="1"/>
</dbReference>
<keyword evidence="2" id="KW-0378">Hydrolase</keyword>
<dbReference type="Pfam" id="PF20408">
    <property type="entry name" value="Abhydrolase_11"/>
    <property type="match status" value="1"/>
</dbReference>